<keyword evidence="2" id="KW-0238">DNA-binding</keyword>
<dbReference type="CDD" id="cd06257">
    <property type="entry name" value="DnaJ"/>
    <property type="match status" value="1"/>
</dbReference>
<dbReference type="Gene3D" id="1.10.287.110">
    <property type="entry name" value="DnaJ domain"/>
    <property type="match status" value="1"/>
</dbReference>
<comment type="caution">
    <text evidence="2">The sequence shown here is derived from an EMBL/GenBank/DDBJ whole genome shotgun (WGS) entry which is preliminary data.</text>
</comment>
<evidence type="ECO:0000313" key="2">
    <source>
        <dbReference type="EMBL" id="MBP2034918.1"/>
    </source>
</evidence>
<dbReference type="RefSeq" id="WP_372452965.1">
    <property type="nucleotide sequence ID" value="NZ_BMVL01000002.1"/>
</dbReference>
<protein>
    <submittedName>
        <fullName evidence="2">Curved DNA-binding protein CbpA</fullName>
    </submittedName>
</protein>
<dbReference type="EMBL" id="JAGGLQ010000001">
    <property type="protein sequence ID" value="MBP2034918.1"/>
    <property type="molecule type" value="Genomic_DNA"/>
</dbReference>
<evidence type="ECO:0000313" key="3">
    <source>
        <dbReference type="Proteomes" id="UP001519310"/>
    </source>
</evidence>
<dbReference type="GO" id="GO:0003677">
    <property type="term" value="F:DNA binding"/>
    <property type="evidence" value="ECO:0007669"/>
    <property type="project" value="UniProtKB-KW"/>
</dbReference>
<dbReference type="InterPro" id="IPR001623">
    <property type="entry name" value="DnaJ_domain"/>
</dbReference>
<name>A0ABS4KY13_STRAV</name>
<feature type="domain" description="J" evidence="1">
    <location>
        <begin position="9"/>
        <end position="42"/>
    </location>
</feature>
<dbReference type="Pfam" id="PF00226">
    <property type="entry name" value="DnaJ"/>
    <property type="match status" value="1"/>
</dbReference>
<sequence length="45" mass="5033">MSGRCPSRDHYAVLRLRVEASPEQITSAYRTLIRALHPDARPSGP</sequence>
<gene>
    <name evidence="2" type="ORF">J2Z77_000702</name>
</gene>
<keyword evidence="3" id="KW-1185">Reference proteome</keyword>
<dbReference type="Proteomes" id="UP001519310">
    <property type="component" value="Unassembled WGS sequence"/>
</dbReference>
<dbReference type="SUPFAM" id="SSF46565">
    <property type="entry name" value="Chaperone J-domain"/>
    <property type="match status" value="1"/>
</dbReference>
<evidence type="ECO:0000259" key="1">
    <source>
        <dbReference type="Pfam" id="PF00226"/>
    </source>
</evidence>
<organism evidence="2 3">
    <name type="scientific">Streptomyces avidinii</name>
    <dbReference type="NCBI Taxonomy" id="1895"/>
    <lineage>
        <taxon>Bacteria</taxon>
        <taxon>Bacillati</taxon>
        <taxon>Actinomycetota</taxon>
        <taxon>Actinomycetes</taxon>
        <taxon>Kitasatosporales</taxon>
        <taxon>Streptomycetaceae</taxon>
        <taxon>Streptomyces</taxon>
    </lineage>
</organism>
<dbReference type="InterPro" id="IPR036869">
    <property type="entry name" value="J_dom_sf"/>
</dbReference>
<proteinExistence type="predicted"/>
<reference evidence="2 3" key="1">
    <citation type="submission" date="2021-03" db="EMBL/GenBank/DDBJ databases">
        <title>Genomic Encyclopedia of Type Strains, Phase IV (KMG-IV): sequencing the most valuable type-strain genomes for metagenomic binning, comparative biology and taxonomic classification.</title>
        <authorList>
            <person name="Goeker M."/>
        </authorList>
    </citation>
    <scope>NUCLEOTIDE SEQUENCE [LARGE SCALE GENOMIC DNA]</scope>
    <source>
        <strain evidence="2 3">DSM 40526</strain>
    </source>
</reference>
<accession>A0ABS4KY13</accession>